<dbReference type="Gene3D" id="1.10.1130.10">
    <property type="entry name" value="Flavocytochrome C3, Chain A"/>
    <property type="match status" value="1"/>
</dbReference>
<dbReference type="PIRSF" id="PIRSF006105">
    <property type="entry name" value="NapB"/>
    <property type="match status" value="1"/>
</dbReference>
<dbReference type="GO" id="GO:0042597">
    <property type="term" value="C:periplasmic space"/>
    <property type="evidence" value="ECO:0007669"/>
    <property type="project" value="UniProtKB-SubCell"/>
</dbReference>
<evidence type="ECO:0000256" key="9">
    <source>
        <dbReference type="ARBA" id="ARBA00022982"/>
    </source>
</evidence>
<evidence type="ECO:0000256" key="6">
    <source>
        <dbReference type="ARBA" id="ARBA00022723"/>
    </source>
</evidence>
<keyword evidence="9" id="KW-0249">Electron transport</keyword>
<evidence type="ECO:0000256" key="7">
    <source>
        <dbReference type="ARBA" id="ARBA00022729"/>
    </source>
</evidence>
<reference evidence="12" key="1">
    <citation type="submission" date="2018-05" db="EMBL/GenBank/DDBJ databases">
        <authorList>
            <person name="Lanie J.A."/>
            <person name="Ng W.-L."/>
            <person name="Kazmierczak K.M."/>
            <person name="Andrzejewski T.M."/>
            <person name="Davidsen T.M."/>
            <person name="Wayne K.J."/>
            <person name="Tettelin H."/>
            <person name="Glass J.I."/>
            <person name="Rusch D."/>
            <person name="Podicherti R."/>
            <person name="Tsui H.-C.T."/>
            <person name="Winkler M.E."/>
        </authorList>
    </citation>
    <scope>NUCLEOTIDE SEQUENCE</scope>
</reference>
<evidence type="ECO:0000256" key="3">
    <source>
        <dbReference type="ARBA" id="ARBA00013773"/>
    </source>
</evidence>
<evidence type="ECO:0000256" key="8">
    <source>
        <dbReference type="ARBA" id="ARBA00022764"/>
    </source>
</evidence>
<dbReference type="PANTHER" id="PTHR38604:SF1">
    <property type="entry name" value="PERIPLASMIC NITRATE REDUCTASE, ELECTRON TRANSFER SUBUNIT"/>
    <property type="match status" value="1"/>
</dbReference>
<keyword evidence="6" id="KW-0479">Metal-binding</keyword>
<evidence type="ECO:0000256" key="4">
    <source>
        <dbReference type="ARBA" id="ARBA00022448"/>
    </source>
</evidence>
<comment type="subcellular location">
    <subcellularLocation>
        <location evidence="1">Periplasm</location>
    </subcellularLocation>
</comment>
<keyword evidence="4" id="KW-0813">Transport</keyword>
<dbReference type="PANTHER" id="PTHR38604">
    <property type="entry name" value="PERIPLASMIC NITRATE REDUCTASE, ELECTRON TRANSFER SUBUNIT"/>
    <property type="match status" value="1"/>
</dbReference>
<name>A0A381R871_9ZZZZ</name>
<dbReference type="InterPro" id="IPR005591">
    <property type="entry name" value="NapB"/>
</dbReference>
<dbReference type="InterPro" id="IPR036280">
    <property type="entry name" value="Multihaem_cyt_sf"/>
</dbReference>
<gene>
    <name evidence="12" type="ORF">METZ01_LOCUS40779</name>
</gene>
<dbReference type="FunFam" id="1.10.1130.10:FF:000001">
    <property type="entry name" value="Periplasmic nitrate reductase, electron transfer subunit"/>
    <property type="match status" value="1"/>
</dbReference>
<dbReference type="EMBL" id="UINC01001746">
    <property type="protein sequence ID" value="SUZ87925.1"/>
    <property type="molecule type" value="Genomic_DNA"/>
</dbReference>
<evidence type="ECO:0000256" key="2">
    <source>
        <dbReference type="ARBA" id="ARBA00007368"/>
    </source>
</evidence>
<evidence type="ECO:0000256" key="10">
    <source>
        <dbReference type="ARBA" id="ARBA00023004"/>
    </source>
</evidence>
<protein>
    <recommendedName>
        <fullName evidence="3">Periplasmic nitrate reductase, electron transfer subunit</fullName>
    </recommendedName>
    <alternativeName>
        <fullName evidence="11">Diheme cytochrome c NapB</fullName>
    </alternativeName>
</protein>
<dbReference type="SUPFAM" id="SSF48695">
    <property type="entry name" value="Multiheme cytochromes"/>
    <property type="match status" value="1"/>
</dbReference>
<evidence type="ECO:0000256" key="11">
    <source>
        <dbReference type="ARBA" id="ARBA00031832"/>
    </source>
</evidence>
<sequence>MKQMIVCIGLFGVMCSAYADNNIATLRGGVSIAQQPKAPRIEQVEDNDIKRKRDYPMQPPTIPHNIDEYQVDLFTNKCLSCHNRRHTEQSGASMVSVTHYVDRNGNFLAAMSPRRYFCNQCHVTQVETRPLVDNTFEDVDLILRRVGKEL</sequence>
<organism evidence="12">
    <name type="scientific">marine metagenome</name>
    <dbReference type="NCBI Taxonomy" id="408172"/>
    <lineage>
        <taxon>unclassified sequences</taxon>
        <taxon>metagenomes</taxon>
        <taxon>ecological metagenomes</taxon>
    </lineage>
</organism>
<evidence type="ECO:0000313" key="12">
    <source>
        <dbReference type="EMBL" id="SUZ87925.1"/>
    </source>
</evidence>
<dbReference type="GO" id="GO:0046872">
    <property type="term" value="F:metal ion binding"/>
    <property type="evidence" value="ECO:0007669"/>
    <property type="project" value="UniProtKB-KW"/>
</dbReference>
<dbReference type="GO" id="GO:0009061">
    <property type="term" value="P:anaerobic respiration"/>
    <property type="evidence" value="ECO:0007669"/>
    <property type="project" value="InterPro"/>
</dbReference>
<comment type="similarity">
    <text evidence="2">Belongs to the NapB family.</text>
</comment>
<proteinExistence type="inferred from homology"/>
<keyword evidence="10" id="KW-0408">Iron</keyword>
<keyword evidence="5" id="KW-0349">Heme</keyword>
<accession>A0A381R871</accession>
<dbReference type="AlphaFoldDB" id="A0A381R871"/>
<evidence type="ECO:0000256" key="1">
    <source>
        <dbReference type="ARBA" id="ARBA00004418"/>
    </source>
</evidence>
<keyword evidence="7" id="KW-0732">Signal</keyword>
<keyword evidence="8" id="KW-0574">Periplasm</keyword>
<dbReference type="Pfam" id="PF03892">
    <property type="entry name" value="NapB"/>
    <property type="match status" value="1"/>
</dbReference>
<evidence type="ECO:0000256" key="5">
    <source>
        <dbReference type="ARBA" id="ARBA00022617"/>
    </source>
</evidence>